<dbReference type="AlphaFoldDB" id="A0A813VKY0"/>
<evidence type="ECO:0000256" key="3">
    <source>
        <dbReference type="ARBA" id="ARBA00022692"/>
    </source>
</evidence>
<reference evidence="7" key="1">
    <citation type="submission" date="2021-02" db="EMBL/GenBank/DDBJ databases">
        <authorList>
            <person name="Nowell W R."/>
        </authorList>
    </citation>
    <scope>NUCLEOTIDE SEQUENCE</scope>
</reference>
<evidence type="ECO:0000256" key="4">
    <source>
        <dbReference type="ARBA" id="ARBA00022989"/>
    </source>
</evidence>
<dbReference type="GO" id="GO:0016020">
    <property type="term" value="C:membrane"/>
    <property type="evidence" value="ECO:0007669"/>
    <property type="project" value="UniProtKB-SubCell"/>
</dbReference>
<sequence>MAAAIKPYLHKVELKIKPYLQEGPLSPYWQLLENKTKVKREHIALGLLALLAIYLAFGWANDFLCNLIGFLYPAYASVLAVESKGTHDDTEWLIYWVVYAVCGIIEYVGHNFFHSLPFYWLGKCLFLIWLMVPGQKGGSYILYQRLIRPVVQKIHSTVEKPARESNIYPRVQTVGSSD</sequence>
<proteinExistence type="inferred from homology"/>
<keyword evidence="9" id="KW-1185">Reference proteome</keyword>
<feature type="transmembrane region" description="Helical" evidence="6">
    <location>
        <begin position="92"/>
        <end position="109"/>
    </location>
</feature>
<name>A0A813VKY0_ADIRI</name>
<comment type="subcellular location">
    <subcellularLocation>
        <location evidence="1 6">Membrane</location>
        <topology evidence="1 6">Multi-pass membrane protein</topology>
    </subcellularLocation>
</comment>
<organism evidence="7 10">
    <name type="scientific">Adineta ricciae</name>
    <name type="common">Rotifer</name>
    <dbReference type="NCBI Taxonomy" id="249248"/>
    <lineage>
        <taxon>Eukaryota</taxon>
        <taxon>Metazoa</taxon>
        <taxon>Spiralia</taxon>
        <taxon>Gnathifera</taxon>
        <taxon>Rotifera</taxon>
        <taxon>Eurotatoria</taxon>
        <taxon>Bdelloidea</taxon>
        <taxon>Adinetida</taxon>
        <taxon>Adinetidae</taxon>
        <taxon>Adineta</taxon>
    </lineage>
</organism>
<protein>
    <recommendedName>
        <fullName evidence="6">Receptor expression-enhancing protein</fullName>
    </recommendedName>
</protein>
<keyword evidence="3 6" id="KW-0812">Transmembrane</keyword>
<dbReference type="Pfam" id="PF03134">
    <property type="entry name" value="TB2_DP1_HVA22"/>
    <property type="match status" value="1"/>
</dbReference>
<dbReference type="PANTHER" id="PTHR12300:SF161">
    <property type="entry name" value="RECEPTOR EXPRESSION-ENHANCING PROTEIN"/>
    <property type="match status" value="1"/>
</dbReference>
<evidence type="ECO:0000313" key="10">
    <source>
        <dbReference type="Proteomes" id="UP000663852"/>
    </source>
</evidence>
<comment type="caution">
    <text evidence="7">The sequence shown here is derived from an EMBL/GenBank/DDBJ whole genome shotgun (WGS) entry which is preliminary data.</text>
</comment>
<dbReference type="EMBL" id="CAJNOJ010000020">
    <property type="protein sequence ID" value="CAF0841708.1"/>
    <property type="molecule type" value="Genomic_DNA"/>
</dbReference>
<feature type="transmembrane region" description="Helical" evidence="6">
    <location>
        <begin position="43"/>
        <end position="72"/>
    </location>
</feature>
<evidence type="ECO:0000313" key="7">
    <source>
        <dbReference type="EMBL" id="CAF0841708.1"/>
    </source>
</evidence>
<evidence type="ECO:0000256" key="5">
    <source>
        <dbReference type="ARBA" id="ARBA00023136"/>
    </source>
</evidence>
<dbReference type="InterPro" id="IPR004345">
    <property type="entry name" value="TB2_DP1_HVA22"/>
</dbReference>
<comment type="similarity">
    <text evidence="2 6">Belongs to the DP1 family.</text>
</comment>
<evidence type="ECO:0000313" key="8">
    <source>
        <dbReference type="EMBL" id="CAF1624049.1"/>
    </source>
</evidence>
<gene>
    <name evidence="7" type="ORF">EDS130_LOCUS6868</name>
    <name evidence="8" type="ORF">XAT740_LOCUS50653</name>
</gene>
<dbReference type="Proteomes" id="UP000663828">
    <property type="component" value="Unassembled WGS sequence"/>
</dbReference>
<keyword evidence="4 6" id="KW-1133">Transmembrane helix</keyword>
<keyword evidence="5 6" id="KW-0472">Membrane</keyword>
<dbReference type="OrthoDB" id="10009287at2759"/>
<evidence type="ECO:0000256" key="1">
    <source>
        <dbReference type="ARBA" id="ARBA00004141"/>
    </source>
</evidence>
<evidence type="ECO:0000256" key="6">
    <source>
        <dbReference type="RuleBase" id="RU362006"/>
    </source>
</evidence>
<dbReference type="EMBL" id="CAJNOR010007833">
    <property type="protein sequence ID" value="CAF1624049.1"/>
    <property type="molecule type" value="Genomic_DNA"/>
</dbReference>
<evidence type="ECO:0000256" key="2">
    <source>
        <dbReference type="ARBA" id="ARBA00008573"/>
    </source>
</evidence>
<dbReference type="Proteomes" id="UP000663852">
    <property type="component" value="Unassembled WGS sequence"/>
</dbReference>
<dbReference type="PANTHER" id="PTHR12300">
    <property type="entry name" value="HVA22-LIKE PROTEINS"/>
    <property type="match status" value="1"/>
</dbReference>
<feature type="transmembrane region" description="Helical" evidence="6">
    <location>
        <begin position="116"/>
        <end position="132"/>
    </location>
</feature>
<accession>A0A813VKY0</accession>
<evidence type="ECO:0000313" key="9">
    <source>
        <dbReference type="Proteomes" id="UP000663828"/>
    </source>
</evidence>